<accession>A0A238FLX9</accession>
<evidence type="ECO:0000256" key="4">
    <source>
        <dbReference type="SAM" id="MobiDB-lite"/>
    </source>
</evidence>
<dbReference type="InterPro" id="IPR005824">
    <property type="entry name" value="KOW"/>
</dbReference>
<dbReference type="GO" id="GO:0015934">
    <property type="term" value="C:large ribosomal subunit"/>
    <property type="evidence" value="ECO:0007669"/>
    <property type="project" value="InterPro"/>
</dbReference>
<feature type="domain" description="KOW" evidence="5">
    <location>
        <begin position="54"/>
        <end position="81"/>
    </location>
</feature>
<dbReference type="GO" id="GO:0003735">
    <property type="term" value="F:structural constituent of ribosome"/>
    <property type="evidence" value="ECO:0007669"/>
    <property type="project" value="InterPro"/>
</dbReference>
<dbReference type="OrthoDB" id="1688503at2759"/>
<dbReference type="AlphaFoldDB" id="A0A238FLX9"/>
<reference evidence="7" key="1">
    <citation type="submission" date="2016-09" db="EMBL/GenBank/DDBJ databases">
        <authorList>
            <person name="Jeantristanb JTB J.-T."/>
            <person name="Ricardo R."/>
        </authorList>
    </citation>
    <scope>NUCLEOTIDE SEQUENCE [LARGE SCALE GENOMIC DNA]</scope>
</reference>
<dbReference type="FunFam" id="2.30.30.30:FF:000009">
    <property type="entry name" value="60S ribosomal protein L26"/>
    <property type="match status" value="1"/>
</dbReference>
<keyword evidence="3" id="KW-0687">Ribonucleoprotein</keyword>
<protein>
    <submittedName>
        <fullName evidence="6">BQ2448_4892 protein</fullName>
    </submittedName>
</protein>
<dbReference type="InterPro" id="IPR005756">
    <property type="entry name" value="Ribosomal_uL24_euk/arc"/>
</dbReference>
<evidence type="ECO:0000313" key="7">
    <source>
        <dbReference type="Proteomes" id="UP000198372"/>
    </source>
</evidence>
<evidence type="ECO:0000256" key="1">
    <source>
        <dbReference type="ARBA" id="ARBA00010618"/>
    </source>
</evidence>
<sequence length="143" mass="16178">MADPLSLVRVADVSRSRRTLRKAQLGAPSSVRRTIMSASLSKDLREKYNTRSIPIRKDDEVLIVRGTYKGREGKVAQVYRKKWVIHVNGVHREKGSGATVPIGVNPSKCVITNLKLDKDRKNLLQRKDRKAGEKKEEDVEMKA</sequence>
<dbReference type="InterPro" id="IPR014722">
    <property type="entry name" value="Rib_uL2_dom2"/>
</dbReference>
<dbReference type="SMART" id="SM00739">
    <property type="entry name" value="KOW"/>
    <property type="match status" value="1"/>
</dbReference>
<dbReference type="NCBIfam" id="TIGR01080">
    <property type="entry name" value="rplX_A_E"/>
    <property type="match status" value="1"/>
</dbReference>
<evidence type="ECO:0000256" key="3">
    <source>
        <dbReference type="ARBA" id="ARBA00023274"/>
    </source>
</evidence>
<dbReference type="SUPFAM" id="SSF50104">
    <property type="entry name" value="Translation proteins SH3-like domain"/>
    <property type="match status" value="1"/>
</dbReference>
<dbReference type="EMBL" id="FMSP01000008">
    <property type="protein sequence ID" value="SCV72198.1"/>
    <property type="molecule type" value="Genomic_DNA"/>
</dbReference>
<dbReference type="InterPro" id="IPR041988">
    <property type="entry name" value="Ribosomal_uL24_KOW"/>
</dbReference>
<dbReference type="STRING" id="269621.A0A238FLX9"/>
<feature type="region of interest" description="Disordered" evidence="4">
    <location>
        <begin position="122"/>
        <end position="143"/>
    </location>
</feature>
<comment type="similarity">
    <text evidence="1">Belongs to the universal ribosomal protein uL24 family.</text>
</comment>
<proteinExistence type="inferred from homology"/>
<dbReference type="PROSITE" id="PS01108">
    <property type="entry name" value="RIBOSOMAL_L24"/>
    <property type="match status" value="1"/>
</dbReference>
<dbReference type="GO" id="GO:0003723">
    <property type="term" value="F:RNA binding"/>
    <property type="evidence" value="ECO:0007669"/>
    <property type="project" value="InterPro"/>
</dbReference>
<dbReference type="CDD" id="cd06089">
    <property type="entry name" value="KOW_RPL26"/>
    <property type="match status" value="1"/>
</dbReference>
<dbReference type="Pfam" id="PF00467">
    <property type="entry name" value="KOW"/>
    <property type="match status" value="1"/>
</dbReference>
<dbReference type="Gene3D" id="2.30.30.30">
    <property type="match status" value="1"/>
</dbReference>
<evidence type="ECO:0000256" key="2">
    <source>
        <dbReference type="ARBA" id="ARBA00022980"/>
    </source>
</evidence>
<dbReference type="GO" id="GO:0006412">
    <property type="term" value="P:translation"/>
    <property type="evidence" value="ECO:0007669"/>
    <property type="project" value="InterPro"/>
</dbReference>
<keyword evidence="7" id="KW-1185">Reference proteome</keyword>
<dbReference type="InterPro" id="IPR005825">
    <property type="entry name" value="Ribosomal_uL24_CS"/>
</dbReference>
<dbReference type="Proteomes" id="UP000198372">
    <property type="component" value="Unassembled WGS sequence"/>
</dbReference>
<evidence type="ECO:0000259" key="5">
    <source>
        <dbReference type="SMART" id="SM00739"/>
    </source>
</evidence>
<keyword evidence="2" id="KW-0689">Ribosomal protein</keyword>
<evidence type="ECO:0000313" key="6">
    <source>
        <dbReference type="EMBL" id="SCV72198.1"/>
    </source>
</evidence>
<name>A0A238FLX9_9BASI</name>
<gene>
    <name evidence="6" type="ORF">BQ2448_4892</name>
</gene>
<dbReference type="Pfam" id="PF16906">
    <property type="entry name" value="Ribosomal_L26"/>
    <property type="match status" value="1"/>
</dbReference>
<organism evidence="6 7">
    <name type="scientific">Microbotryum intermedium</name>
    <dbReference type="NCBI Taxonomy" id="269621"/>
    <lineage>
        <taxon>Eukaryota</taxon>
        <taxon>Fungi</taxon>
        <taxon>Dikarya</taxon>
        <taxon>Basidiomycota</taxon>
        <taxon>Pucciniomycotina</taxon>
        <taxon>Microbotryomycetes</taxon>
        <taxon>Microbotryales</taxon>
        <taxon>Microbotryaceae</taxon>
        <taxon>Microbotryum</taxon>
    </lineage>
</organism>
<dbReference type="PANTHER" id="PTHR11143">
    <property type="entry name" value="60S RIBOSOMAL PROTEIN L26 FAMILY MEMBER"/>
    <property type="match status" value="1"/>
</dbReference>
<dbReference type="InterPro" id="IPR008991">
    <property type="entry name" value="Translation_prot_SH3-like_sf"/>
</dbReference>